<evidence type="ECO:0000313" key="2">
    <source>
        <dbReference type="Proteomes" id="UP000637002"/>
    </source>
</evidence>
<proteinExistence type="predicted"/>
<comment type="caution">
    <text evidence="1">The sequence shown here is derived from an EMBL/GenBank/DDBJ whole genome shotgun (WGS) entry which is preliminary data.</text>
</comment>
<gene>
    <name evidence="1" type="ORF">GCM10010994_36330</name>
</gene>
<keyword evidence="2" id="KW-1185">Reference proteome</keyword>
<evidence type="ECO:0000313" key="1">
    <source>
        <dbReference type="EMBL" id="GGC74596.1"/>
    </source>
</evidence>
<sequence length="55" mass="6151">MVLYCNITNSRQYCIRPPIGCLTKALDDDGGRERQRGQRCLADVLEKRTAKVAPG</sequence>
<reference evidence="1" key="2">
    <citation type="submission" date="2020-09" db="EMBL/GenBank/DDBJ databases">
        <authorList>
            <person name="Sun Q."/>
            <person name="Zhou Y."/>
        </authorList>
    </citation>
    <scope>NUCLEOTIDE SEQUENCE</scope>
    <source>
        <strain evidence="1">CGMCC 1.12919</strain>
    </source>
</reference>
<dbReference type="Proteomes" id="UP000637002">
    <property type="component" value="Unassembled WGS sequence"/>
</dbReference>
<name>A0A916UJ71_9HYPH</name>
<reference evidence="1" key="1">
    <citation type="journal article" date="2014" name="Int. J. Syst. Evol. Microbiol.">
        <title>Complete genome sequence of Corynebacterium casei LMG S-19264T (=DSM 44701T), isolated from a smear-ripened cheese.</title>
        <authorList>
            <consortium name="US DOE Joint Genome Institute (JGI-PGF)"/>
            <person name="Walter F."/>
            <person name="Albersmeier A."/>
            <person name="Kalinowski J."/>
            <person name="Ruckert C."/>
        </authorList>
    </citation>
    <scope>NUCLEOTIDE SEQUENCE</scope>
    <source>
        <strain evidence="1">CGMCC 1.12919</strain>
    </source>
</reference>
<accession>A0A916UJ71</accession>
<organism evidence="1 2">
    <name type="scientific">Chelatococcus reniformis</name>
    <dbReference type="NCBI Taxonomy" id="1494448"/>
    <lineage>
        <taxon>Bacteria</taxon>
        <taxon>Pseudomonadati</taxon>
        <taxon>Pseudomonadota</taxon>
        <taxon>Alphaproteobacteria</taxon>
        <taxon>Hyphomicrobiales</taxon>
        <taxon>Chelatococcaceae</taxon>
        <taxon>Chelatococcus</taxon>
    </lineage>
</organism>
<dbReference type="EMBL" id="BMGG01000006">
    <property type="protein sequence ID" value="GGC74596.1"/>
    <property type="molecule type" value="Genomic_DNA"/>
</dbReference>
<protein>
    <submittedName>
        <fullName evidence="1">Uncharacterized protein</fullName>
    </submittedName>
</protein>
<dbReference type="AlphaFoldDB" id="A0A916UJ71"/>